<organism evidence="10">
    <name type="scientific">freshwater metagenome</name>
    <dbReference type="NCBI Taxonomy" id="449393"/>
    <lineage>
        <taxon>unclassified sequences</taxon>
        <taxon>metagenomes</taxon>
        <taxon>ecological metagenomes</taxon>
    </lineage>
</organism>
<name>A0A6J6YIF8_9ZZZZ</name>
<reference evidence="10" key="1">
    <citation type="submission" date="2020-05" db="EMBL/GenBank/DDBJ databases">
        <authorList>
            <person name="Chiriac C."/>
            <person name="Salcher M."/>
            <person name="Ghai R."/>
            <person name="Kavagutti S V."/>
        </authorList>
    </citation>
    <scope>NUCLEOTIDE SEQUENCE</scope>
</reference>
<protein>
    <submittedName>
        <fullName evidence="10">Unannotated protein</fullName>
    </submittedName>
</protein>
<keyword evidence="6" id="KW-0408">Iron</keyword>
<dbReference type="InterPro" id="IPR015421">
    <property type="entry name" value="PyrdxlP-dep_Trfase_major"/>
</dbReference>
<dbReference type="GO" id="GO:0051536">
    <property type="term" value="F:iron-sulfur cluster binding"/>
    <property type="evidence" value="ECO:0007669"/>
    <property type="project" value="UniProtKB-KW"/>
</dbReference>
<comment type="similarity">
    <text evidence="2">Belongs to the class-V pyridoxal-phosphate-dependent aminotransferase family. NifS/IscS subfamily.</text>
</comment>
<evidence type="ECO:0000256" key="4">
    <source>
        <dbReference type="ARBA" id="ARBA00022723"/>
    </source>
</evidence>
<gene>
    <name evidence="9" type="ORF">UFOPK2802_00676</name>
    <name evidence="10" type="ORF">UFOPK3083_00689</name>
    <name evidence="11" type="ORF">UFOPK4355_00816</name>
</gene>
<dbReference type="Gene3D" id="3.40.640.10">
    <property type="entry name" value="Type I PLP-dependent aspartate aminotransferase-like (Major domain)"/>
    <property type="match status" value="1"/>
</dbReference>
<sequence length="390" mass="41407">MRVYLDHAATTPMVESAITALNDQLLKLGNPSSLHTAGRSARKDLEEARESIAKIVECAPSEIIFTGSGTEANNSAIKGLYWTRSAADSRRKVIVISAFEHHAILDPVEWLAEDEGAEIIQIPILSSGVIDLEYFRKVIKEREGEIALVSVMHSNNEVGSLQPISEIVKIANEFKIPVHSDAVQSFGKVPFSFAKLGLTAATLSGHKIGGPLGIGILILKRGLEITPILHGGGQERDIRSGTLNAPAIVSFAAAAKTAAETLETRIDYVSKLRIKLISEIGKVIPDITVNGATEKSSLPGIVNITFPGTESDALLLLLDAQGIASSTGSACSAGVPQPSHVLMSMGLSAKEAKSSLRFSISATNNDSDIEYLVSVIGEVVTRARAAQVKK</sequence>
<dbReference type="EMBL" id="CAFAAT010000069">
    <property type="protein sequence ID" value="CAB4807188.1"/>
    <property type="molecule type" value="Genomic_DNA"/>
</dbReference>
<dbReference type="GO" id="GO:0016782">
    <property type="term" value="F:transferase activity, transferring sulphur-containing groups"/>
    <property type="evidence" value="ECO:0007669"/>
    <property type="project" value="UniProtKB-ARBA"/>
</dbReference>
<dbReference type="Gene3D" id="1.10.260.50">
    <property type="match status" value="1"/>
</dbReference>
<keyword evidence="5" id="KW-0663">Pyridoxal phosphate</keyword>
<evidence type="ECO:0000256" key="5">
    <source>
        <dbReference type="ARBA" id="ARBA00022898"/>
    </source>
</evidence>
<dbReference type="InterPro" id="IPR015422">
    <property type="entry name" value="PyrdxlP-dep_Trfase_small"/>
</dbReference>
<evidence type="ECO:0000313" key="11">
    <source>
        <dbReference type="EMBL" id="CAB5065344.1"/>
    </source>
</evidence>
<comment type="cofactor">
    <cofactor evidence="1">
        <name>pyridoxal 5'-phosphate</name>
        <dbReference type="ChEBI" id="CHEBI:597326"/>
    </cofactor>
</comment>
<feature type="domain" description="Aminotransferase class V" evidence="8">
    <location>
        <begin position="3"/>
        <end position="372"/>
    </location>
</feature>
<dbReference type="EMBL" id="CAFBQT010000106">
    <property type="protein sequence ID" value="CAB5065344.1"/>
    <property type="molecule type" value="Genomic_DNA"/>
</dbReference>
<dbReference type="Gene3D" id="3.90.1150.10">
    <property type="entry name" value="Aspartate Aminotransferase, domain 1"/>
    <property type="match status" value="1"/>
</dbReference>
<accession>A0A6J6YIF8</accession>
<keyword evidence="4" id="KW-0479">Metal-binding</keyword>
<dbReference type="PANTHER" id="PTHR11601">
    <property type="entry name" value="CYSTEINE DESULFURYLASE FAMILY MEMBER"/>
    <property type="match status" value="1"/>
</dbReference>
<keyword evidence="7" id="KW-0411">Iron-sulfur</keyword>
<evidence type="ECO:0000256" key="2">
    <source>
        <dbReference type="ARBA" id="ARBA00006490"/>
    </source>
</evidence>
<evidence type="ECO:0000256" key="6">
    <source>
        <dbReference type="ARBA" id="ARBA00023004"/>
    </source>
</evidence>
<dbReference type="InterPro" id="IPR000192">
    <property type="entry name" value="Aminotrans_V_dom"/>
</dbReference>
<evidence type="ECO:0000256" key="3">
    <source>
        <dbReference type="ARBA" id="ARBA00022679"/>
    </source>
</evidence>
<evidence type="ECO:0000259" key="8">
    <source>
        <dbReference type="Pfam" id="PF00266"/>
    </source>
</evidence>
<dbReference type="InterPro" id="IPR015424">
    <property type="entry name" value="PyrdxlP-dep_Trfase"/>
</dbReference>
<evidence type="ECO:0000313" key="9">
    <source>
        <dbReference type="EMBL" id="CAB4743082.1"/>
    </source>
</evidence>
<dbReference type="SUPFAM" id="SSF53383">
    <property type="entry name" value="PLP-dependent transferases"/>
    <property type="match status" value="1"/>
</dbReference>
<dbReference type="PANTHER" id="PTHR11601:SF34">
    <property type="entry name" value="CYSTEINE DESULFURASE"/>
    <property type="match status" value="1"/>
</dbReference>
<dbReference type="PIRSF" id="PIRSF005572">
    <property type="entry name" value="NifS"/>
    <property type="match status" value="1"/>
</dbReference>
<dbReference type="InterPro" id="IPR016454">
    <property type="entry name" value="Cysteine_dSase"/>
</dbReference>
<evidence type="ECO:0000313" key="10">
    <source>
        <dbReference type="EMBL" id="CAB4807188.1"/>
    </source>
</evidence>
<dbReference type="AlphaFoldDB" id="A0A6J6YIF8"/>
<evidence type="ECO:0000256" key="1">
    <source>
        <dbReference type="ARBA" id="ARBA00001933"/>
    </source>
</evidence>
<evidence type="ECO:0000256" key="7">
    <source>
        <dbReference type="ARBA" id="ARBA00023014"/>
    </source>
</evidence>
<dbReference type="GO" id="GO:0046872">
    <property type="term" value="F:metal ion binding"/>
    <property type="evidence" value="ECO:0007669"/>
    <property type="project" value="UniProtKB-KW"/>
</dbReference>
<dbReference type="FunFam" id="3.40.640.10:FF:000084">
    <property type="entry name" value="IscS-like cysteine desulfurase"/>
    <property type="match status" value="1"/>
</dbReference>
<keyword evidence="3" id="KW-0808">Transferase</keyword>
<dbReference type="Pfam" id="PF00266">
    <property type="entry name" value="Aminotran_5"/>
    <property type="match status" value="1"/>
</dbReference>
<proteinExistence type="inferred from homology"/>
<dbReference type="EMBL" id="CAEZYX010000060">
    <property type="protein sequence ID" value="CAB4743082.1"/>
    <property type="molecule type" value="Genomic_DNA"/>
</dbReference>